<feature type="compositionally biased region" description="Low complexity" evidence="1">
    <location>
        <begin position="1"/>
        <end position="11"/>
    </location>
</feature>
<dbReference type="InParanoid" id="A0A1Z5SW86"/>
<dbReference type="VEuPathDB" id="FungiDB:BTJ68_10710"/>
<evidence type="ECO:0000313" key="2">
    <source>
        <dbReference type="EMBL" id="OTA25072.1"/>
    </source>
</evidence>
<dbReference type="InterPro" id="IPR021475">
    <property type="entry name" value="Pants/Emi1-like"/>
</dbReference>
<keyword evidence="3" id="KW-1185">Reference proteome</keyword>
<accession>A0A1Z5SW86</accession>
<feature type="compositionally biased region" description="Polar residues" evidence="1">
    <location>
        <begin position="96"/>
        <end position="119"/>
    </location>
</feature>
<proteinExistence type="predicted"/>
<reference evidence="2 3" key="1">
    <citation type="submission" date="2017-01" db="EMBL/GenBank/DDBJ databases">
        <title>The recent genome duplication of the halophilic yeast Hortaea werneckii: insights from long-read sequencing.</title>
        <authorList>
            <person name="Sinha S."/>
            <person name="Flibotte S."/>
            <person name="Neira M."/>
            <person name="Lenassi M."/>
            <person name="Gostincar C."/>
            <person name="Stajich J.E."/>
            <person name="Nislow C.E."/>
        </authorList>
    </citation>
    <scope>NUCLEOTIDE SEQUENCE [LARGE SCALE GENOMIC DNA]</scope>
    <source>
        <strain evidence="2 3">EXF-2000</strain>
    </source>
</reference>
<feature type="compositionally biased region" description="Polar residues" evidence="1">
    <location>
        <begin position="75"/>
        <end position="86"/>
    </location>
</feature>
<organism evidence="2 3">
    <name type="scientific">Hortaea werneckii EXF-2000</name>
    <dbReference type="NCBI Taxonomy" id="1157616"/>
    <lineage>
        <taxon>Eukaryota</taxon>
        <taxon>Fungi</taxon>
        <taxon>Dikarya</taxon>
        <taxon>Ascomycota</taxon>
        <taxon>Pezizomycotina</taxon>
        <taxon>Dothideomycetes</taxon>
        <taxon>Dothideomycetidae</taxon>
        <taxon>Mycosphaerellales</taxon>
        <taxon>Teratosphaeriaceae</taxon>
        <taxon>Hortaea</taxon>
    </lineage>
</organism>
<evidence type="ECO:0008006" key="4">
    <source>
        <dbReference type="Google" id="ProtNLM"/>
    </source>
</evidence>
<dbReference type="Pfam" id="PF11326">
    <property type="entry name" value="PANTS-like"/>
    <property type="match status" value="1"/>
</dbReference>
<dbReference type="PANTHER" id="PTHR28052">
    <property type="entry name" value="UPF0545 PROTEIN C22ORF39"/>
    <property type="match status" value="1"/>
</dbReference>
<dbReference type="OrthoDB" id="2017405at2759"/>
<protein>
    <recommendedName>
        <fullName evidence="4">Early meiotic induction protein 1</fullName>
    </recommendedName>
</protein>
<dbReference type="FunCoup" id="A0A1Z5SW86">
    <property type="interactions" value="11"/>
</dbReference>
<dbReference type="STRING" id="1157616.A0A1Z5SW86"/>
<dbReference type="PANTHER" id="PTHR28052:SF1">
    <property type="entry name" value="UPF0545 PROTEIN C22ORF39"/>
    <property type="match status" value="1"/>
</dbReference>
<comment type="caution">
    <text evidence="2">The sequence shown here is derived from an EMBL/GenBank/DDBJ whole genome shotgun (WGS) entry which is preliminary data.</text>
</comment>
<dbReference type="EMBL" id="MUNK01000217">
    <property type="protein sequence ID" value="OTA25072.1"/>
    <property type="molecule type" value="Genomic_DNA"/>
</dbReference>
<evidence type="ECO:0000256" key="1">
    <source>
        <dbReference type="SAM" id="MobiDB-lite"/>
    </source>
</evidence>
<evidence type="ECO:0000313" key="3">
    <source>
        <dbReference type="Proteomes" id="UP000194280"/>
    </source>
</evidence>
<sequence>MGWLWSSSSSSAAPAQEQNKNEKDQNTAPHAEPAHRSFALSDDQRSRIFGSAASRSDGNTNGRNDKQSDAEIENWLNSFSTTSSGSDRTKAAETPTAEQPTSEPTLSTAPSRFNEDGTLNISPAALAPRTMSCRQAFDAAFYCQSLGGKFNDVYRFGKVQDCSEHWGAFWFCMRNRTLPAKDTEEMIAQYYLDRDERRKKERGSSEDVWEIRTKGVERAFHKDPDAEEGPYRCKSDGSRGGRKIYPIQADVALLHFC</sequence>
<feature type="region of interest" description="Disordered" evidence="1">
    <location>
        <begin position="1"/>
        <end position="119"/>
    </location>
</feature>
<gene>
    <name evidence="2" type="ORF">BTJ68_10710</name>
</gene>
<name>A0A1Z5SW86_HORWE</name>
<dbReference type="Proteomes" id="UP000194280">
    <property type="component" value="Unassembled WGS sequence"/>
</dbReference>
<dbReference type="AlphaFoldDB" id="A0A1Z5SW86"/>
<feature type="compositionally biased region" description="Polar residues" evidence="1">
    <location>
        <begin position="53"/>
        <end position="62"/>
    </location>
</feature>